<accession>A0A4Y2UF02</accession>
<evidence type="ECO:0000313" key="1">
    <source>
        <dbReference type="EMBL" id="GBO10578.1"/>
    </source>
</evidence>
<proteinExistence type="predicted"/>
<evidence type="ECO:0000313" key="2">
    <source>
        <dbReference type="EMBL" id="GBO10580.1"/>
    </source>
</evidence>
<dbReference type="EMBL" id="BGPR01035645">
    <property type="protein sequence ID" value="GBO10580.1"/>
    <property type="molecule type" value="Genomic_DNA"/>
</dbReference>
<gene>
    <name evidence="4" type="ORF">AVEN_128536_1</name>
    <name evidence="1" type="ORF">AVEN_230069_1</name>
    <name evidence="2" type="ORF">AVEN_23103_1</name>
    <name evidence="3" type="ORF">AVEN_76064_1</name>
</gene>
<evidence type="ECO:0000313" key="5">
    <source>
        <dbReference type="Proteomes" id="UP000499080"/>
    </source>
</evidence>
<dbReference type="EMBL" id="BGPR01035646">
    <property type="protein sequence ID" value="GBO10581.1"/>
    <property type="molecule type" value="Genomic_DNA"/>
</dbReference>
<dbReference type="AlphaFoldDB" id="A0A4Y2UF02"/>
<organism evidence="3 5">
    <name type="scientific">Araneus ventricosus</name>
    <name type="common">Orbweaver spider</name>
    <name type="synonym">Epeira ventricosa</name>
    <dbReference type="NCBI Taxonomy" id="182803"/>
    <lineage>
        <taxon>Eukaryota</taxon>
        <taxon>Metazoa</taxon>
        <taxon>Ecdysozoa</taxon>
        <taxon>Arthropoda</taxon>
        <taxon>Chelicerata</taxon>
        <taxon>Arachnida</taxon>
        <taxon>Araneae</taxon>
        <taxon>Araneomorphae</taxon>
        <taxon>Entelegynae</taxon>
        <taxon>Araneoidea</taxon>
        <taxon>Araneidae</taxon>
        <taxon>Araneus</taxon>
    </lineage>
</organism>
<dbReference type="EMBL" id="BGPR01035643">
    <property type="protein sequence ID" value="GBO10578.1"/>
    <property type="molecule type" value="Genomic_DNA"/>
</dbReference>
<sequence length="101" mass="11697">MYPAYHKIKAEKQLCYPSDVNVTEIFAEVKLQSLINSLNPASVRIPLPQNLEGIFAHKNRMEPQRSLQKFQEVDTMVVLSIVNKERNYIFLKEFTQAPETS</sequence>
<comment type="caution">
    <text evidence="3">The sequence shown here is derived from an EMBL/GenBank/DDBJ whole genome shotgun (WGS) entry which is preliminary data.</text>
</comment>
<dbReference type="EMBL" id="BGPR01035647">
    <property type="protein sequence ID" value="GBO10582.1"/>
    <property type="molecule type" value="Genomic_DNA"/>
</dbReference>
<keyword evidence="5" id="KW-1185">Reference proteome</keyword>
<name>A0A4Y2UF02_ARAVE</name>
<evidence type="ECO:0000313" key="4">
    <source>
        <dbReference type="EMBL" id="GBO10582.1"/>
    </source>
</evidence>
<dbReference type="OrthoDB" id="8197165at2759"/>
<dbReference type="Proteomes" id="UP000499080">
    <property type="component" value="Unassembled WGS sequence"/>
</dbReference>
<reference evidence="3 5" key="1">
    <citation type="journal article" date="2019" name="Sci. Rep.">
        <title>Orb-weaving spider Araneus ventricosus genome elucidates the spidroin gene catalogue.</title>
        <authorList>
            <person name="Kono N."/>
            <person name="Nakamura H."/>
            <person name="Ohtoshi R."/>
            <person name="Moran D.A.P."/>
            <person name="Shinohara A."/>
            <person name="Yoshida Y."/>
            <person name="Fujiwara M."/>
            <person name="Mori M."/>
            <person name="Tomita M."/>
            <person name="Arakawa K."/>
        </authorList>
    </citation>
    <scope>NUCLEOTIDE SEQUENCE [LARGE SCALE GENOMIC DNA]</scope>
</reference>
<evidence type="ECO:0000313" key="3">
    <source>
        <dbReference type="EMBL" id="GBO10581.1"/>
    </source>
</evidence>
<protein>
    <submittedName>
        <fullName evidence="3">Uncharacterized protein</fullName>
    </submittedName>
</protein>